<evidence type="ECO:0000313" key="1">
    <source>
        <dbReference type="EMBL" id="RNA09127.1"/>
    </source>
</evidence>
<sequence length="128" mass="14412">MNSHSHIKVFLSRSKLESDRIALGHLASIWSCHMESNDPHVITNLGIAHIMGFVGDGPFKWPKIGVIHFNVVFAKCRNSLFFGVSDSTVLNWGKDSSRHCVVVHFDIAFAKNSVCQQLTSFDSYRCKF</sequence>
<accession>A0A3M7QCD7</accession>
<protein>
    <submittedName>
        <fullName evidence="1">Uncharacterized protein</fullName>
    </submittedName>
</protein>
<evidence type="ECO:0000313" key="2">
    <source>
        <dbReference type="Proteomes" id="UP000276133"/>
    </source>
</evidence>
<reference evidence="1 2" key="1">
    <citation type="journal article" date="2018" name="Sci. Rep.">
        <title>Genomic signatures of local adaptation to the degree of environmental predictability in rotifers.</title>
        <authorList>
            <person name="Franch-Gras L."/>
            <person name="Hahn C."/>
            <person name="Garcia-Roger E.M."/>
            <person name="Carmona M.J."/>
            <person name="Serra M."/>
            <person name="Gomez A."/>
        </authorList>
    </citation>
    <scope>NUCLEOTIDE SEQUENCE [LARGE SCALE GENOMIC DNA]</scope>
    <source>
        <strain evidence="1">HYR1</strain>
    </source>
</reference>
<dbReference type="EMBL" id="REGN01006538">
    <property type="protein sequence ID" value="RNA09127.1"/>
    <property type="molecule type" value="Genomic_DNA"/>
</dbReference>
<comment type="caution">
    <text evidence="1">The sequence shown here is derived from an EMBL/GenBank/DDBJ whole genome shotgun (WGS) entry which is preliminary data.</text>
</comment>
<dbReference type="Proteomes" id="UP000276133">
    <property type="component" value="Unassembled WGS sequence"/>
</dbReference>
<organism evidence="1 2">
    <name type="scientific">Brachionus plicatilis</name>
    <name type="common">Marine rotifer</name>
    <name type="synonym">Brachionus muelleri</name>
    <dbReference type="NCBI Taxonomy" id="10195"/>
    <lineage>
        <taxon>Eukaryota</taxon>
        <taxon>Metazoa</taxon>
        <taxon>Spiralia</taxon>
        <taxon>Gnathifera</taxon>
        <taxon>Rotifera</taxon>
        <taxon>Eurotatoria</taxon>
        <taxon>Monogononta</taxon>
        <taxon>Pseudotrocha</taxon>
        <taxon>Ploima</taxon>
        <taxon>Brachionidae</taxon>
        <taxon>Brachionus</taxon>
    </lineage>
</organism>
<proteinExistence type="predicted"/>
<keyword evidence="2" id="KW-1185">Reference proteome</keyword>
<name>A0A3M7QCD7_BRAPC</name>
<gene>
    <name evidence="1" type="ORF">BpHYR1_028447</name>
</gene>
<dbReference type="AlphaFoldDB" id="A0A3M7QCD7"/>